<dbReference type="HOGENOM" id="CLU_1710381_0_0_10"/>
<proteinExistence type="predicted"/>
<dbReference type="EMBL" id="CP003346">
    <property type="protein sequence ID" value="AGA76981.1"/>
    <property type="molecule type" value="Genomic_DNA"/>
</dbReference>
<name>L0FW45_ECHVK</name>
<dbReference type="Proteomes" id="UP000010796">
    <property type="component" value="Chromosome"/>
</dbReference>
<evidence type="ECO:0000313" key="1">
    <source>
        <dbReference type="EMBL" id="AGA76981.1"/>
    </source>
</evidence>
<reference evidence="2" key="1">
    <citation type="submission" date="2012-02" db="EMBL/GenBank/DDBJ databases">
        <title>The complete genome of Echinicola vietnamensis DSM 17526.</title>
        <authorList>
            <person name="Lucas S."/>
            <person name="Copeland A."/>
            <person name="Lapidus A."/>
            <person name="Glavina del Rio T."/>
            <person name="Dalin E."/>
            <person name="Tice H."/>
            <person name="Bruce D."/>
            <person name="Goodwin L."/>
            <person name="Pitluck S."/>
            <person name="Peters L."/>
            <person name="Ovchinnikova G."/>
            <person name="Teshima H."/>
            <person name="Kyrpides N."/>
            <person name="Mavromatis K."/>
            <person name="Ivanova N."/>
            <person name="Brettin T."/>
            <person name="Detter J.C."/>
            <person name="Han C."/>
            <person name="Larimer F."/>
            <person name="Land M."/>
            <person name="Hauser L."/>
            <person name="Markowitz V."/>
            <person name="Cheng J.-F."/>
            <person name="Hugenholtz P."/>
            <person name="Woyke T."/>
            <person name="Wu D."/>
            <person name="Brambilla E."/>
            <person name="Klenk H.-P."/>
            <person name="Eisen J.A."/>
        </authorList>
    </citation>
    <scope>NUCLEOTIDE SEQUENCE [LARGE SCALE GENOMIC DNA]</scope>
    <source>
        <strain evidence="2">DSM 17526 / LMG 23754 / KMM 6221</strain>
    </source>
</reference>
<sequence>MNANNPIFVIGRFCKCDQIALWMMMAFLTNPSFSQENIKYLVIEKDEENFCLYLDGEKFNGQATCSAKTLFVNFKNKEDTKLDGITIKINACEKRGDIENLHGKVVDIEWIKHNERTKTSNRIVLNNFEDLCFVLKNETGYLLIKGSRIHSAH</sequence>
<dbReference type="RefSeq" id="WP_015264547.1">
    <property type="nucleotide sequence ID" value="NC_019904.1"/>
</dbReference>
<dbReference type="OrthoDB" id="9940994at2"/>
<keyword evidence="2" id="KW-1185">Reference proteome</keyword>
<accession>L0FW45</accession>
<dbReference type="AlphaFoldDB" id="L0FW45"/>
<organism evidence="1 2">
    <name type="scientific">Echinicola vietnamensis (strain DSM 17526 / LMG 23754 / KMM 6221)</name>
    <dbReference type="NCBI Taxonomy" id="926556"/>
    <lineage>
        <taxon>Bacteria</taxon>
        <taxon>Pseudomonadati</taxon>
        <taxon>Bacteroidota</taxon>
        <taxon>Cytophagia</taxon>
        <taxon>Cytophagales</taxon>
        <taxon>Cyclobacteriaceae</taxon>
        <taxon>Echinicola</taxon>
    </lineage>
</organism>
<dbReference type="KEGG" id="evi:Echvi_0704"/>
<evidence type="ECO:0000313" key="2">
    <source>
        <dbReference type="Proteomes" id="UP000010796"/>
    </source>
</evidence>
<dbReference type="STRING" id="926556.Echvi_0704"/>
<gene>
    <name evidence="1" type="ordered locus">Echvi_0704</name>
</gene>
<dbReference type="PATRIC" id="fig|926556.3.peg.706"/>
<protein>
    <submittedName>
        <fullName evidence="1">Uncharacterized protein</fullName>
    </submittedName>
</protein>